<organism evidence="2">
    <name type="scientific">White spot syndrome virus</name>
    <dbReference type="NCBI Taxonomy" id="342409"/>
    <lineage>
        <taxon>Viruses</taxon>
        <taxon>Viruses incertae sedis</taxon>
        <taxon>Naldaviricetes</taxon>
        <taxon>Nimaviridae</taxon>
        <taxon>Whispovirus</taxon>
    </lineage>
</organism>
<dbReference type="Proteomes" id="UP000267516">
    <property type="component" value="Segment"/>
</dbReference>
<evidence type="ECO:0000256" key="1">
    <source>
        <dbReference type="SAM" id="MobiDB-lite"/>
    </source>
</evidence>
<feature type="region of interest" description="Disordered" evidence="1">
    <location>
        <begin position="28"/>
        <end position="47"/>
    </location>
</feature>
<proteinExistence type="predicted"/>
<reference evidence="2" key="1">
    <citation type="journal article" date="2018" name="Aquaculture">
        <title>Complete genome sequence of a white spot syndrome virus associated with a disease incursion in Australia.</title>
        <authorList>
            <person name="Oakey J."/>
            <person name="Smith C.S."/>
        </authorList>
    </citation>
    <scope>NUCLEOTIDE SEQUENCE [LARGE SCALE GENOMIC DNA]</scope>
    <source>
        <strain evidence="2">WSSV-AU</strain>
    </source>
</reference>
<name>A0A2D3I583_9VIRU</name>
<feature type="compositionally biased region" description="Low complexity" evidence="1">
    <location>
        <begin position="28"/>
        <end position="37"/>
    </location>
</feature>
<dbReference type="EMBL" id="MF768985">
    <property type="protein sequence ID" value="ATU83546.1"/>
    <property type="molecule type" value="Genomic_DNA"/>
</dbReference>
<accession>A0A2D3I583</accession>
<protein>
    <submittedName>
        <fullName evidence="2">ORF169</fullName>
    </submittedName>
</protein>
<sequence length="128" mass="13787">MREKIDTISSFFLLVSDFLIFERVSSSRRSSTNSGSRSCRDRGGGTGGSGSGSSFTALLLFQDNLCAFIHFSGACKDASVVLDHLIPIFSDVLIALLKKLGHFSTTLTGCPCSHSHKIKLVRGDIMVV</sequence>
<evidence type="ECO:0000313" key="2">
    <source>
        <dbReference type="EMBL" id="ATU83546.1"/>
    </source>
</evidence>